<name>A0A7M2YXW5_9ACTN</name>
<dbReference type="PROSITE" id="PS00211">
    <property type="entry name" value="ABC_TRANSPORTER_1"/>
    <property type="match status" value="1"/>
</dbReference>
<proteinExistence type="inferred from homology"/>
<dbReference type="AlphaFoldDB" id="A0A7M2YXW5"/>
<dbReference type="GO" id="GO:0016887">
    <property type="term" value="F:ATP hydrolysis activity"/>
    <property type="evidence" value="ECO:0007669"/>
    <property type="project" value="InterPro"/>
</dbReference>
<dbReference type="Gene3D" id="3.40.50.300">
    <property type="entry name" value="P-loop containing nucleotide triphosphate hydrolases"/>
    <property type="match status" value="1"/>
</dbReference>
<evidence type="ECO:0000256" key="1">
    <source>
        <dbReference type="ARBA" id="ARBA00005417"/>
    </source>
</evidence>
<comment type="similarity">
    <text evidence="1">Belongs to the ABC transporter superfamily.</text>
</comment>
<evidence type="ECO:0000259" key="5">
    <source>
        <dbReference type="PROSITE" id="PS50893"/>
    </source>
</evidence>
<dbReference type="Proteomes" id="UP000254134">
    <property type="component" value="Unassembled WGS sequence"/>
</dbReference>
<dbReference type="InterPro" id="IPR027417">
    <property type="entry name" value="P-loop_NTPase"/>
</dbReference>
<dbReference type="InterPro" id="IPR050683">
    <property type="entry name" value="Bact_Polysacc_Export_ATP-bd"/>
</dbReference>
<dbReference type="PANTHER" id="PTHR46743:SF2">
    <property type="entry name" value="TEICHOIC ACIDS EXPORT ATP-BINDING PROTEIN TAGH"/>
    <property type="match status" value="1"/>
</dbReference>
<keyword evidence="3" id="KW-0547">Nucleotide-binding</keyword>
<evidence type="ECO:0000313" key="7">
    <source>
        <dbReference type="Proteomes" id="UP000254134"/>
    </source>
</evidence>
<dbReference type="CDD" id="cd03220">
    <property type="entry name" value="ABC_KpsT_Wzt"/>
    <property type="match status" value="1"/>
</dbReference>
<accession>A0A7M2YXW5</accession>
<dbReference type="PROSITE" id="PS50893">
    <property type="entry name" value="ABC_TRANSPORTER_2"/>
    <property type="match status" value="1"/>
</dbReference>
<dbReference type="OrthoDB" id="9778870at2"/>
<feature type="domain" description="ABC transporter" evidence="5">
    <location>
        <begin position="25"/>
        <end position="247"/>
    </location>
</feature>
<dbReference type="InterPro" id="IPR003593">
    <property type="entry name" value="AAA+_ATPase"/>
</dbReference>
<dbReference type="SUPFAM" id="SSF52540">
    <property type="entry name" value="P-loop containing nucleoside triphosphate hydrolases"/>
    <property type="match status" value="1"/>
</dbReference>
<reference evidence="7" key="2">
    <citation type="journal article" date="2019" name="MicrobiologyOpen">
        <title>High-quality draft genome sequence of Gaiella occulta isolated from a 150 meter deep mineral water borehole and comparison with the genome sequences of other deep-branching lineages of the phylum Actinobacteria.</title>
        <authorList>
            <person name="Severino R."/>
            <person name="Froufe H.J.C."/>
            <person name="Barroso C."/>
            <person name="Albuquerque L."/>
            <person name="Lobo-da-Cunha A."/>
            <person name="da Costa M.S."/>
            <person name="Egas C."/>
        </authorList>
    </citation>
    <scope>NUCLEOTIDE SEQUENCE [LARGE SCALE GENOMIC DNA]</scope>
    <source>
        <strain evidence="7">F2-233</strain>
    </source>
</reference>
<evidence type="ECO:0000256" key="4">
    <source>
        <dbReference type="ARBA" id="ARBA00022840"/>
    </source>
</evidence>
<keyword evidence="7" id="KW-1185">Reference proteome</keyword>
<dbReference type="Gene3D" id="2.70.50.60">
    <property type="entry name" value="abc- transporter (atp binding component) like domain"/>
    <property type="match status" value="1"/>
</dbReference>
<dbReference type="InterPro" id="IPR003439">
    <property type="entry name" value="ABC_transporter-like_ATP-bd"/>
</dbReference>
<dbReference type="InterPro" id="IPR029439">
    <property type="entry name" value="Wzt_C"/>
</dbReference>
<organism evidence="6 7">
    <name type="scientific">Gaiella occulta</name>
    <dbReference type="NCBI Taxonomy" id="1002870"/>
    <lineage>
        <taxon>Bacteria</taxon>
        <taxon>Bacillati</taxon>
        <taxon>Actinomycetota</taxon>
        <taxon>Thermoleophilia</taxon>
        <taxon>Gaiellales</taxon>
        <taxon>Gaiellaceae</taxon>
        <taxon>Gaiella</taxon>
    </lineage>
</organism>
<dbReference type="Pfam" id="PF00005">
    <property type="entry name" value="ABC_tran"/>
    <property type="match status" value="1"/>
</dbReference>
<dbReference type="RefSeq" id="WP_114796322.1">
    <property type="nucleotide sequence ID" value="NZ_QQZY01000004.1"/>
</dbReference>
<dbReference type="EMBL" id="QQZY01000004">
    <property type="protein sequence ID" value="RDI74318.1"/>
    <property type="molecule type" value="Genomic_DNA"/>
</dbReference>
<dbReference type="PANTHER" id="PTHR46743">
    <property type="entry name" value="TEICHOIC ACIDS EXPORT ATP-BINDING PROTEIN TAGH"/>
    <property type="match status" value="1"/>
</dbReference>
<comment type="caution">
    <text evidence="6">The sequence shown here is derived from an EMBL/GenBank/DDBJ whole genome shotgun (WGS) entry which is preliminary data.</text>
</comment>
<keyword evidence="2" id="KW-0813">Transport</keyword>
<dbReference type="InterPro" id="IPR015860">
    <property type="entry name" value="ABC_transpr_TagH-like"/>
</dbReference>
<dbReference type="GO" id="GO:0016020">
    <property type="term" value="C:membrane"/>
    <property type="evidence" value="ECO:0007669"/>
    <property type="project" value="InterPro"/>
</dbReference>
<keyword evidence="4" id="KW-0067">ATP-binding</keyword>
<dbReference type="InterPro" id="IPR017871">
    <property type="entry name" value="ABC_transporter-like_CS"/>
</dbReference>
<protein>
    <submittedName>
        <fullName evidence="6">ABC transporter</fullName>
    </submittedName>
</protein>
<reference evidence="6 7" key="1">
    <citation type="submission" date="2018-07" db="EMBL/GenBank/DDBJ databases">
        <title>High-quality-draft genome sequence of Gaiella occulta.</title>
        <authorList>
            <person name="Severino R."/>
            <person name="Froufe H.J.C."/>
            <person name="Rainey F.A."/>
            <person name="Barroso C."/>
            <person name="Albuquerque L."/>
            <person name="Lobo-Da-Cunha A."/>
            <person name="Da Costa M.S."/>
            <person name="Egas C."/>
        </authorList>
    </citation>
    <scope>NUCLEOTIDE SEQUENCE [LARGE SCALE GENOMIC DNA]</scope>
    <source>
        <strain evidence="6 7">F2-233</strain>
    </source>
</reference>
<dbReference type="CDD" id="cd10147">
    <property type="entry name" value="Wzt_C-like"/>
    <property type="match status" value="1"/>
</dbReference>
<dbReference type="GO" id="GO:0140359">
    <property type="term" value="F:ABC-type transporter activity"/>
    <property type="evidence" value="ECO:0007669"/>
    <property type="project" value="InterPro"/>
</dbReference>
<gene>
    <name evidence="6" type="ORF">Gocc_1894</name>
</gene>
<dbReference type="Pfam" id="PF14524">
    <property type="entry name" value="Wzt_C"/>
    <property type="match status" value="1"/>
</dbReference>
<evidence type="ECO:0000256" key="2">
    <source>
        <dbReference type="ARBA" id="ARBA00022448"/>
    </source>
</evidence>
<dbReference type="GO" id="GO:0005524">
    <property type="term" value="F:ATP binding"/>
    <property type="evidence" value="ECO:0007669"/>
    <property type="project" value="UniProtKB-KW"/>
</dbReference>
<sequence length="401" mass="43588">MRPGSILADAVSRRFRVHARETRTLKELLVARGRTGGHDVWALRDVSLEIRPGEAVGLVGRNGSGKSTLLRVLAGIIKPTAGRVEVGGRIGSLLELGAGFHPDFSGRENVFLNGSIQGLRRAEISERFDEIVAFAELEHAIDRPLRTYSSGMAMRLGFAIAAFLRADVLLLDEVFAVGDENFQRKCFGVIAEFKNGGGTILFVSHDARAVERLCERSLLLCDGEKVYDGPTHEAIVRYRRLLADDLDPAERGGGLREWGSGEAEIVGARLLGAAGEEREQFLAGEPIAVAVSIEAHEQLPAPALHLQIRDTTGLLVAEDTLDTASVGWPAAPGRFDVRLDVERPPLAFGRLHVRLGLVSADGRTLHQLDDALGFLVYPDGDERGLVRLGGTWSSDAKRWSR</sequence>
<dbReference type="SMART" id="SM00382">
    <property type="entry name" value="AAA"/>
    <property type="match status" value="1"/>
</dbReference>
<evidence type="ECO:0000313" key="6">
    <source>
        <dbReference type="EMBL" id="RDI74318.1"/>
    </source>
</evidence>
<evidence type="ECO:0000256" key="3">
    <source>
        <dbReference type="ARBA" id="ARBA00022741"/>
    </source>
</evidence>